<sequence>MDDELLQTFRKVEIDIPLLDVIKQIPKYAKFHKELCTHKRKKLKGDIEMIRNVSTLIKSQQVFALIQPTMLKKCRDLDICTVPCTIGECTLTNAMLDLGASINVMPSLVYISLKLGDLEPNGVIIQLENRSIAYPLDILEDVLVQDESSSKESTLIVNKPFLMTTRTKIDVHDKTLSMEFGDNMI</sequence>
<dbReference type="OrthoDB" id="1433126at2759"/>
<name>A0A371GT48_MUCPR</name>
<organism evidence="1 2">
    <name type="scientific">Mucuna pruriens</name>
    <name type="common">Velvet bean</name>
    <name type="synonym">Dolichos pruriens</name>
    <dbReference type="NCBI Taxonomy" id="157652"/>
    <lineage>
        <taxon>Eukaryota</taxon>
        <taxon>Viridiplantae</taxon>
        <taxon>Streptophyta</taxon>
        <taxon>Embryophyta</taxon>
        <taxon>Tracheophyta</taxon>
        <taxon>Spermatophyta</taxon>
        <taxon>Magnoliopsida</taxon>
        <taxon>eudicotyledons</taxon>
        <taxon>Gunneridae</taxon>
        <taxon>Pentapetalae</taxon>
        <taxon>rosids</taxon>
        <taxon>fabids</taxon>
        <taxon>Fabales</taxon>
        <taxon>Fabaceae</taxon>
        <taxon>Papilionoideae</taxon>
        <taxon>50 kb inversion clade</taxon>
        <taxon>NPAAA clade</taxon>
        <taxon>indigoferoid/millettioid clade</taxon>
        <taxon>Phaseoleae</taxon>
        <taxon>Mucuna</taxon>
    </lineage>
</organism>
<dbReference type="PANTHER" id="PTHR33067:SF9">
    <property type="entry name" value="RNA-DIRECTED DNA POLYMERASE"/>
    <property type="match status" value="1"/>
</dbReference>
<comment type="caution">
    <text evidence="1">The sequence shown here is derived from an EMBL/GenBank/DDBJ whole genome shotgun (WGS) entry which is preliminary data.</text>
</comment>
<gene>
    <name evidence="1" type="ORF">CR513_23974</name>
</gene>
<feature type="non-terminal residue" evidence="1">
    <location>
        <position position="1"/>
    </location>
</feature>
<dbReference type="Proteomes" id="UP000257109">
    <property type="component" value="Unassembled WGS sequence"/>
</dbReference>
<dbReference type="EMBL" id="QJKJ01004543">
    <property type="protein sequence ID" value="RDX93722.1"/>
    <property type="molecule type" value="Genomic_DNA"/>
</dbReference>
<accession>A0A371GT48</accession>
<dbReference type="InterPro" id="IPR021109">
    <property type="entry name" value="Peptidase_aspartic_dom_sf"/>
</dbReference>
<evidence type="ECO:0008006" key="3">
    <source>
        <dbReference type="Google" id="ProtNLM"/>
    </source>
</evidence>
<dbReference type="AlphaFoldDB" id="A0A371GT48"/>
<evidence type="ECO:0000313" key="1">
    <source>
        <dbReference type="EMBL" id="RDX93722.1"/>
    </source>
</evidence>
<dbReference type="PANTHER" id="PTHR33067">
    <property type="entry name" value="RNA-DIRECTED DNA POLYMERASE-RELATED"/>
    <property type="match status" value="1"/>
</dbReference>
<evidence type="ECO:0000313" key="2">
    <source>
        <dbReference type="Proteomes" id="UP000257109"/>
    </source>
</evidence>
<protein>
    <recommendedName>
        <fullName evidence="3">Aspartic peptidase DDI1-type domain-containing protein</fullName>
    </recommendedName>
</protein>
<proteinExistence type="predicted"/>
<keyword evidence="2" id="KW-1185">Reference proteome</keyword>
<reference evidence="1" key="1">
    <citation type="submission" date="2018-05" db="EMBL/GenBank/DDBJ databases">
        <title>Draft genome of Mucuna pruriens seed.</title>
        <authorList>
            <person name="Nnadi N.E."/>
            <person name="Vos R."/>
            <person name="Hasami M.H."/>
            <person name="Devisetty U.K."/>
            <person name="Aguiy J.C."/>
        </authorList>
    </citation>
    <scope>NUCLEOTIDE SEQUENCE [LARGE SCALE GENOMIC DNA]</scope>
    <source>
        <strain evidence="1">JCA_2017</strain>
    </source>
</reference>
<dbReference type="Gene3D" id="2.40.70.10">
    <property type="entry name" value="Acid Proteases"/>
    <property type="match status" value="1"/>
</dbReference>